<evidence type="ECO:0000313" key="3">
    <source>
        <dbReference type="Proteomes" id="UP000799440"/>
    </source>
</evidence>
<reference evidence="2" key="1">
    <citation type="journal article" date="2020" name="Stud. Mycol.">
        <title>101 Dothideomycetes genomes: a test case for predicting lifestyles and emergence of pathogens.</title>
        <authorList>
            <person name="Haridas S."/>
            <person name="Albert R."/>
            <person name="Binder M."/>
            <person name="Bloem J."/>
            <person name="Labutti K."/>
            <person name="Salamov A."/>
            <person name="Andreopoulos B."/>
            <person name="Baker S."/>
            <person name="Barry K."/>
            <person name="Bills G."/>
            <person name="Bluhm B."/>
            <person name="Cannon C."/>
            <person name="Castanera R."/>
            <person name="Culley D."/>
            <person name="Daum C."/>
            <person name="Ezra D."/>
            <person name="Gonzalez J."/>
            <person name="Henrissat B."/>
            <person name="Kuo A."/>
            <person name="Liang C."/>
            <person name="Lipzen A."/>
            <person name="Lutzoni F."/>
            <person name="Magnuson J."/>
            <person name="Mondo S."/>
            <person name="Nolan M."/>
            <person name="Ohm R."/>
            <person name="Pangilinan J."/>
            <person name="Park H.-J."/>
            <person name="Ramirez L."/>
            <person name="Alfaro M."/>
            <person name="Sun H."/>
            <person name="Tritt A."/>
            <person name="Yoshinaga Y."/>
            <person name="Zwiers L.-H."/>
            <person name="Turgeon B."/>
            <person name="Goodwin S."/>
            <person name="Spatafora J."/>
            <person name="Crous P."/>
            <person name="Grigoriev I."/>
        </authorList>
    </citation>
    <scope>NUCLEOTIDE SEQUENCE</scope>
    <source>
        <strain evidence="2">CBS 119925</strain>
    </source>
</reference>
<name>A0A6A6VD60_9PLEO</name>
<feature type="compositionally biased region" description="Basic residues" evidence="1">
    <location>
        <begin position="343"/>
        <end position="354"/>
    </location>
</feature>
<feature type="compositionally biased region" description="Polar residues" evidence="1">
    <location>
        <begin position="33"/>
        <end position="59"/>
    </location>
</feature>
<evidence type="ECO:0000313" key="2">
    <source>
        <dbReference type="EMBL" id="KAF2747654.1"/>
    </source>
</evidence>
<feature type="region of interest" description="Disordered" evidence="1">
    <location>
        <begin position="158"/>
        <end position="181"/>
    </location>
</feature>
<dbReference type="Proteomes" id="UP000799440">
    <property type="component" value="Unassembled WGS sequence"/>
</dbReference>
<proteinExistence type="predicted"/>
<dbReference type="AlphaFoldDB" id="A0A6A6VD60"/>
<feature type="region of interest" description="Disordered" evidence="1">
    <location>
        <begin position="1"/>
        <end position="73"/>
    </location>
</feature>
<dbReference type="OrthoDB" id="3795687at2759"/>
<accession>A0A6A6VD60</accession>
<feature type="compositionally biased region" description="Polar residues" evidence="1">
    <location>
        <begin position="1"/>
        <end position="13"/>
    </location>
</feature>
<sequence>MTPISEASPTMMNSPRWIGHKLTAPTTFPPTPQSAQSHANQAQTPQSGPSQAPSNNPSSHAPEDQDIYPGHNPYPFYPKPVSNLYRNVQRHYNTWQYLNGERMEACSTLVSSILHLLFPRPEFETTRLPYQDVALVNTVALKGAIYFTVTVNSPQLTRVSDGDTQMSEPNDLSSNQGLSRTDTSRPRMLLLVIIGTEAGFRNQIQRTQPRPLTFSKHAYAASGLVCINGVQYQCGHVVVMGSRHDHTPIDPGPLVRRGVALRTKAAGKTNKVDEIPAYATWEFYAFNVMEHANCIMPWNGGLGTSVFSIKHRDVEDVFRMFGAIVQSFGNGRGEIGDTGKRASGGKRLRGLPSG</sequence>
<protein>
    <submittedName>
        <fullName evidence="2">Uncharacterized protein</fullName>
    </submittedName>
</protein>
<evidence type="ECO:0000256" key="1">
    <source>
        <dbReference type="SAM" id="MobiDB-lite"/>
    </source>
</evidence>
<feature type="region of interest" description="Disordered" evidence="1">
    <location>
        <begin position="334"/>
        <end position="354"/>
    </location>
</feature>
<keyword evidence="3" id="KW-1185">Reference proteome</keyword>
<gene>
    <name evidence="2" type="ORF">M011DRAFT_467710</name>
</gene>
<organism evidence="2 3">
    <name type="scientific">Sporormia fimetaria CBS 119925</name>
    <dbReference type="NCBI Taxonomy" id="1340428"/>
    <lineage>
        <taxon>Eukaryota</taxon>
        <taxon>Fungi</taxon>
        <taxon>Dikarya</taxon>
        <taxon>Ascomycota</taxon>
        <taxon>Pezizomycotina</taxon>
        <taxon>Dothideomycetes</taxon>
        <taxon>Pleosporomycetidae</taxon>
        <taxon>Pleosporales</taxon>
        <taxon>Sporormiaceae</taxon>
        <taxon>Sporormia</taxon>
    </lineage>
</organism>
<dbReference type="EMBL" id="MU006572">
    <property type="protein sequence ID" value="KAF2747654.1"/>
    <property type="molecule type" value="Genomic_DNA"/>
</dbReference>